<dbReference type="Proteomes" id="UP001589894">
    <property type="component" value="Unassembled WGS sequence"/>
</dbReference>
<protein>
    <submittedName>
        <fullName evidence="1">Uncharacterized protein</fullName>
    </submittedName>
</protein>
<comment type="caution">
    <text evidence="1">The sequence shown here is derived from an EMBL/GenBank/DDBJ whole genome shotgun (WGS) entry which is preliminary data.</text>
</comment>
<sequence>MATTRVRLADGPADGEMINVELDTTGRPPLTHHWLGEGGLAHADIYELESAAGAEGWIYRWRGPAT</sequence>
<keyword evidence="2" id="KW-1185">Reference proteome</keyword>
<accession>A0ABV6P042</accession>
<reference evidence="1 2" key="1">
    <citation type="submission" date="2024-09" db="EMBL/GenBank/DDBJ databases">
        <authorList>
            <person name="Sun Q."/>
            <person name="Mori K."/>
        </authorList>
    </citation>
    <scope>NUCLEOTIDE SEQUENCE [LARGE SCALE GENOMIC DNA]</scope>
    <source>
        <strain evidence="1 2">TBRC 2205</strain>
    </source>
</reference>
<proteinExistence type="predicted"/>
<name>A0ABV6P042_9ACTN</name>
<gene>
    <name evidence="1" type="ORF">ACFFHU_19940</name>
</gene>
<evidence type="ECO:0000313" key="1">
    <source>
        <dbReference type="EMBL" id="MFC0566397.1"/>
    </source>
</evidence>
<evidence type="ECO:0000313" key="2">
    <source>
        <dbReference type="Proteomes" id="UP001589894"/>
    </source>
</evidence>
<organism evidence="1 2">
    <name type="scientific">Plantactinospora siamensis</name>
    <dbReference type="NCBI Taxonomy" id="555372"/>
    <lineage>
        <taxon>Bacteria</taxon>
        <taxon>Bacillati</taxon>
        <taxon>Actinomycetota</taxon>
        <taxon>Actinomycetes</taxon>
        <taxon>Micromonosporales</taxon>
        <taxon>Micromonosporaceae</taxon>
        <taxon>Plantactinospora</taxon>
    </lineage>
</organism>
<dbReference type="EMBL" id="JBHLUE010000016">
    <property type="protein sequence ID" value="MFC0566397.1"/>
    <property type="molecule type" value="Genomic_DNA"/>
</dbReference>
<dbReference type="RefSeq" id="WP_377341009.1">
    <property type="nucleotide sequence ID" value="NZ_JBHLUE010000016.1"/>
</dbReference>